<feature type="region of interest" description="Disordered" evidence="2">
    <location>
        <begin position="226"/>
        <end position="277"/>
    </location>
</feature>
<evidence type="ECO:0000259" key="3">
    <source>
        <dbReference type="Pfam" id="PF07985"/>
    </source>
</evidence>
<keyword evidence="5" id="KW-1185">Reference proteome</keyword>
<evidence type="ECO:0000256" key="1">
    <source>
        <dbReference type="ARBA" id="ARBA00009856"/>
    </source>
</evidence>
<feature type="domain" description="SRR1-like" evidence="3">
    <location>
        <begin position="70"/>
        <end position="328"/>
    </location>
</feature>
<feature type="compositionally biased region" description="Basic residues" evidence="2">
    <location>
        <begin position="255"/>
        <end position="270"/>
    </location>
</feature>
<dbReference type="InterPro" id="IPR012942">
    <property type="entry name" value="SRR1-like"/>
</dbReference>
<dbReference type="Proteomes" id="UP000095038">
    <property type="component" value="Unassembled WGS sequence"/>
</dbReference>
<dbReference type="InterPro" id="IPR040044">
    <property type="entry name" value="SRR1L"/>
</dbReference>
<dbReference type="PANTHER" id="PTHR28626:SF3">
    <property type="entry name" value="SRR1-LIKE PROTEIN"/>
    <property type="match status" value="1"/>
</dbReference>
<dbReference type="GO" id="GO:0005634">
    <property type="term" value="C:nucleus"/>
    <property type="evidence" value="ECO:0007669"/>
    <property type="project" value="TreeGrafter"/>
</dbReference>
<proteinExistence type="inferred from homology"/>
<sequence length="331" mass="39045">MASNDSMDDNFIQVNKKKNRKSFKFKKYNDYCKNNQENVINLSEKLDEKVKYLKTSNFIKEVMESFDSFKILKIDFIRCLALGSVSINCDVILYQLGLLILIKERFNIKSENISLYDPVFTELDENFLTNKLGFKIHVEDPFIKSDNGNRDENKIIEMKGIYYLPHCPINVIEEMIIKSEPKLVIGNSFIVHSEKMISRKLYFEKYPKFCQICNLVEKNLLNKEKKPKENFNTGNNKEDDRKEDDGFTVVENRKKAIKKKNRNRNKNKNKSKNENPEFNQIEEKIVLEKKINDIESEYFSDCNIIAYRKNQMNRIGGWGNSFSDFAIHEII</sequence>
<dbReference type="AlphaFoldDB" id="A0A1D2VAE6"/>
<gene>
    <name evidence="4" type="ORF">ASCRUDRAFT_10221</name>
</gene>
<evidence type="ECO:0000256" key="2">
    <source>
        <dbReference type="SAM" id="MobiDB-lite"/>
    </source>
</evidence>
<dbReference type="InParanoid" id="A0A1D2VAE6"/>
<dbReference type="Pfam" id="PF07985">
    <property type="entry name" value="SRR1"/>
    <property type="match status" value="1"/>
</dbReference>
<feature type="compositionally biased region" description="Basic and acidic residues" evidence="2">
    <location>
        <begin position="236"/>
        <end position="245"/>
    </location>
</feature>
<dbReference type="GeneID" id="30962176"/>
<evidence type="ECO:0000313" key="4">
    <source>
        <dbReference type="EMBL" id="ODV58393.1"/>
    </source>
</evidence>
<comment type="similarity">
    <text evidence="1">Belongs to the SRR1 family.</text>
</comment>
<dbReference type="PANTHER" id="PTHR28626">
    <property type="entry name" value="SRR1-LIKE PROTEIN"/>
    <property type="match status" value="1"/>
</dbReference>
<dbReference type="FunCoup" id="A0A1D2VAE6">
    <property type="interactions" value="64"/>
</dbReference>
<reference evidence="5" key="1">
    <citation type="submission" date="2016-05" db="EMBL/GenBank/DDBJ databases">
        <title>Comparative genomics of biotechnologically important yeasts.</title>
        <authorList>
            <consortium name="DOE Joint Genome Institute"/>
            <person name="Riley R."/>
            <person name="Haridas S."/>
            <person name="Wolfe K.H."/>
            <person name="Lopes M.R."/>
            <person name="Hittinger C.T."/>
            <person name="Goker M."/>
            <person name="Salamov A."/>
            <person name="Wisecaver J."/>
            <person name="Long T.M."/>
            <person name="Aerts A.L."/>
            <person name="Barry K."/>
            <person name="Choi C."/>
            <person name="Clum A."/>
            <person name="Coughlan A.Y."/>
            <person name="Deshpande S."/>
            <person name="Douglass A.P."/>
            <person name="Hanson S.J."/>
            <person name="Klenk H.-P."/>
            <person name="Labutti K."/>
            <person name="Lapidus A."/>
            <person name="Lindquist E."/>
            <person name="Lipzen A."/>
            <person name="Meier-Kolthoff J.P."/>
            <person name="Ohm R.A."/>
            <person name="Otillar R.P."/>
            <person name="Pangilinan J."/>
            <person name="Peng Y."/>
            <person name="Rokas A."/>
            <person name="Rosa C.A."/>
            <person name="Scheuner C."/>
            <person name="Sibirny A.A."/>
            <person name="Slot J.C."/>
            <person name="Stielow J.B."/>
            <person name="Sun H."/>
            <person name="Kurtzman C.P."/>
            <person name="Blackwell M."/>
            <person name="Grigoriev I.V."/>
            <person name="Jeffries T.W."/>
        </authorList>
    </citation>
    <scope>NUCLEOTIDE SEQUENCE [LARGE SCALE GENOMIC DNA]</scope>
    <source>
        <strain evidence="5">DSM 1968</strain>
    </source>
</reference>
<organism evidence="4 5">
    <name type="scientific">Ascoidea rubescens DSM 1968</name>
    <dbReference type="NCBI Taxonomy" id="1344418"/>
    <lineage>
        <taxon>Eukaryota</taxon>
        <taxon>Fungi</taxon>
        <taxon>Dikarya</taxon>
        <taxon>Ascomycota</taxon>
        <taxon>Saccharomycotina</taxon>
        <taxon>Saccharomycetes</taxon>
        <taxon>Ascoideaceae</taxon>
        <taxon>Ascoidea</taxon>
    </lineage>
</organism>
<name>A0A1D2VAE6_9ASCO</name>
<dbReference type="RefSeq" id="XP_020044700.1">
    <property type="nucleotide sequence ID" value="XM_020188540.1"/>
</dbReference>
<evidence type="ECO:0000313" key="5">
    <source>
        <dbReference type="Proteomes" id="UP000095038"/>
    </source>
</evidence>
<protein>
    <recommendedName>
        <fullName evidence="3">SRR1-like domain-containing protein</fullName>
    </recommendedName>
</protein>
<dbReference type="OrthoDB" id="551431at2759"/>
<dbReference type="GO" id="GO:0005737">
    <property type="term" value="C:cytoplasm"/>
    <property type="evidence" value="ECO:0007669"/>
    <property type="project" value="TreeGrafter"/>
</dbReference>
<accession>A0A1D2VAE6</accession>
<dbReference type="EMBL" id="KV454492">
    <property type="protein sequence ID" value="ODV58393.1"/>
    <property type="molecule type" value="Genomic_DNA"/>
</dbReference>